<dbReference type="AlphaFoldDB" id="A0A2A2F5W0"/>
<proteinExistence type="predicted"/>
<dbReference type="EMBL" id="NSKC01000013">
    <property type="protein sequence ID" value="PAU79992.1"/>
    <property type="molecule type" value="Genomic_DNA"/>
</dbReference>
<dbReference type="RefSeq" id="WP_007997413.1">
    <property type="nucleotide sequence ID" value="NZ_NSKC01000013.1"/>
</dbReference>
<evidence type="ECO:0000313" key="2">
    <source>
        <dbReference type="Proteomes" id="UP000218083"/>
    </source>
</evidence>
<comment type="caution">
    <text evidence="1">The sequence shown here is derived from an EMBL/GenBank/DDBJ whole genome shotgun (WGS) entry which is preliminary data.</text>
</comment>
<dbReference type="OrthoDB" id="203241at2157"/>
<organism evidence="1 2">
    <name type="scientific">Halorubrum salipaludis</name>
    <dbReference type="NCBI Taxonomy" id="2032630"/>
    <lineage>
        <taxon>Archaea</taxon>
        <taxon>Methanobacteriati</taxon>
        <taxon>Methanobacteriota</taxon>
        <taxon>Stenosarchaea group</taxon>
        <taxon>Halobacteria</taxon>
        <taxon>Halobacteriales</taxon>
        <taxon>Haloferacaceae</taxon>
        <taxon>Halorubrum</taxon>
    </lineage>
</organism>
<name>A0A2A2F5W0_9EURY</name>
<keyword evidence="2" id="KW-1185">Reference proteome</keyword>
<evidence type="ECO:0000313" key="1">
    <source>
        <dbReference type="EMBL" id="PAU79992.1"/>
    </source>
</evidence>
<accession>A0A2A2F5W0</accession>
<reference evidence="1 2" key="1">
    <citation type="submission" date="2017-08" db="EMBL/GenBank/DDBJ databases">
        <title>The strain WRN001 was isolated from Binhai saline alkaline soil, Tianjin, China.</title>
        <authorList>
            <person name="Liu D."/>
            <person name="Zhang G."/>
        </authorList>
    </citation>
    <scope>NUCLEOTIDE SEQUENCE [LARGE SCALE GENOMIC DNA]</scope>
    <source>
        <strain evidence="1 2">WN019</strain>
    </source>
</reference>
<protein>
    <submittedName>
        <fullName evidence="1">Uncharacterized protein</fullName>
    </submittedName>
</protein>
<sequence>MSEQDIKNRIVETLLNDRVTGSNKVSIDTLLNHAVRDSEQGQARRLLKDEMLPKSEGSIQQVGGGARENVQLADIEGATRYVHRNGGDVPWKLKQKYIED</sequence>
<gene>
    <name evidence="1" type="ORF">CK500_15895</name>
</gene>
<dbReference type="Proteomes" id="UP000218083">
    <property type="component" value="Unassembled WGS sequence"/>
</dbReference>